<reference evidence="3" key="1">
    <citation type="submission" date="2020-06" db="EMBL/GenBank/DDBJ databases">
        <authorList>
            <person name="Li T."/>
            <person name="Hu X."/>
            <person name="Zhang T."/>
            <person name="Song X."/>
            <person name="Zhang H."/>
            <person name="Dai N."/>
            <person name="Sheng W."/>
            <person name="Hou X."/>
            <person name="Wei L."/>
        </authorList>
    </citation>
    <scope>NUCLEOTIDE SEQUENCE</scope>
    <source>
        <strain evidence="3">G02</strain>
        <tissue evidence="3">Leaf</tissue>
    </source>
</reference>
<organism evidence="3">
    <name type="scientific">Sesamum radiatum</name>
    <name type="common">Black benniseed</name>
    <dbReference type="NCBI Taxonomy" id="300843"/>
    <lineage>
        <taxon>Eukaryota</taxon>
        <taxon>Viridiplantae</taxon>
        <taxon>Streptophyta</taxon>
        <taxon>Embryophyta</taxon>
        <taxon>Tracheophyta</taxon>
        <taxon>Spermatophyta</taxon>
        <taxon>Magnoliopsida</taxon>
        <taxon>eudicotyledons</taxon>
        <taxon>Gunneridae</taxon>
        <taxon>Pentapetalae</taxon>
        <taxon>asterids</taxon>
        <taxon>lamiids</taxon>
        <taxon>Lamiales</taxon>
        <taxon>Pedaliaceae</taxon>
        <taxon>Sesamum</taxon>
    </lineage>
</organism>
<dbReference type="Gene3D" id="1.25.40.10">
    <property type="entry name" value="Tetratricopeptide repeat domain"/>
    <property type="match status" value="1"/>
</dbReference>
<dbReference type="InterPro" id="IPR019734">
    <property type="entry name" value="TPR_rpt"/>
</dbReference>
<evidence type="ECO:0000256" key="1">
    <source>
        <dbReference type="ARBA" id="ARBA00007626"/>
    </source>
</evidence>
<reference evidence="3" key="2">
    <citation type="journal article" date="2024" name="Plant">
        <title>Genomic evolution and insights into agronomic trait innovations of Sesamum species.</title>
        <authorList>
            <person name="Miao H."/>
            <person name="Wang L."/>
            <person name="Qu L."/>
            <person name="Liu H."/>
            <person name="Sun Y."/>
            <person name="Le M."/>
            <person name="Wang Q."/>
            <person name="Wei S."/>
            <person name="Zheng Y."/>
            <person name="Lin W."/>
            <person name="Duan Y."/>
            <person name="Cao H."/>
            <person name="Xiong S."/>
            <person name="Wang X."/>
            <person name="Wei L."/>
            <person name="Li C."/>
            <person name="Ma Q."/>
            <person name="Ju M."/>
            <person name="Zhao R."/>
            <person name="Li G."/>
            <person name="Mu C."/>
            <person name="Tian Q."/>
            <person name="Mei H."/>
            <person name="Zhang T."/>
            <person name="Gao T."/>
            <person name="Zhang H."/>
        </authorList>
    </citation>
    <scope>NUCLEOTIDE SEQUENCE</scope>
    <source>
        <strain evidence="3">G02</strain>
    </source>
</reference>
<accession>A0AAW2T2C9</accession>
<protein>
    <submittedName>
        <fullName evidence="3">Pentatricopeptide repeat-containing protein, mitochondrial</fullName>
    </submittedName>
</protein>
<dbReference type="PANTHER" id="PTHR45717:SF20">
    <property type="entry name" value="OS07G0598500 PROTEIN"/>
    <property type="match status" value="1"/>
</dbReference>
<evidence type="ECO:0000313" key="3">
    <source>
        <dbReference type="EMBL" id="KAL0398599.1"/>
    </source>
</evidence>
<proteinExistence type="inferred from homology"/>
<dbReference type="AlphaFoldDB" id="A0AAW2T2C9"/>
<gene>
    <name evidence="3" type="ORF">Sradi_2203200</name>
</gene>
<dbReference type="InterPro" id="IPR011990">
    <property type="entry name" value="TPR-like_helical_dom_sf"/>
</dbReference>
<comment type="caution">
    <text evidence="3">The sequence shown here is derived from an EMBL/GenBank/DDBJ whole genome shotgun (WGS) entry which is preliminary data.</text>
</comment>
<dbReference type="GO" id="GO:0005739">
    <property type="term" value="C:mitochondrion"/>
    <property type="evidence" value="ECO:0007669"/>
    <property type="project" value="TreeGrafter"/>
</dbReference>
<dbReference type="PROSITE" id="PS50005">
    <property type="entry name" value="TPR"/>
    <property type="match status" value="1"/>
</dbReference>
<evidence type="ECO:0000256" key="2">
    <source>
        <dbReference type="PROSITE-ProRule" id="PRU00339"/>
    </source>
</evidence>
<dbReference type="EMBL" id="JACGWJ010000009">
    <property type="protein sequence ID" value="KAL0398599.1"/>
    <property type="molecule type" value="Genomic_DNA"/>
</dbReference>
<dbReference type="PANTHER" id="PTHR45717">
    <property type="entry name" value="OS12G0527900 PROTEIN"/>
    <property type="match status" value="1"/>
</dbReference>
<keyword evidence="2" id="KW-0802">TPR repeat</keyword>
<comment type="similarity">
    <text evidence="1">Belongs to the PPR family. P subfamily.</text>
</comment>
<name>A0AAW2T2C9_SESRA</name>
<feature type="repeat" description="TPR" evidence="2">
    <location>
        <begin position="6"/>
        <end position="39"/>
    </location>
</feature>
<sequence>MGKATPNIWGRLATGYFEKGEMENAFKSLRVALSLHDSSKEIKLEDKVIAELLRVVCKKGSSEDCEKVINILRSVIPLQRRTYHSLLKAYVASGKEVDRLLDTMKLDNYEEDEETLKILSLTQNECKTSSCP</sequence>